<feature type="transmembrane region" description="Helical" evidence="8">
    <location>
        <begin position="94"/>
        <end position="112"/>
    </location>
</feature>
<keyword evidence="5 8" id="KW-0812">Transmembrane</keyword>
<dbReference type="PANTHER" id="PTHR21716:SF53">
    <property type="entry name" value="PERMEASE PERM-RELATED"/>
    <property type="match status" value="1"/>
</dbReference>
<keyword evidence="10" id="KW-1185">Reference proteome</keyword>
<evidence type="ECO:0000256" key="8">
    <source>
        <dbReference type="SAM" id="Phobius"/>
    </source>
</evidence>
<proteinExistence type="inferred from homology"/>
<evidence type="ECO:0000313" key="10">
    <source>
        <dbReference type="Proteomes" id="UP001501803"/>
    </source>
</evidence>
<feature type="transmembrane region" description="Helical" evidence="8">
    <location>
        <begin position="268"/>
        <end position="291"/>
    </location>
</feature>
<comment type="similarity">
    <text evidence="2">Belongs to the autoinducer-2 exporter (AI-2E) (TC 2.A.86) family.</text>
</comment>
<feature type="transmembrane region" description="Helical" evidence="8">
    <location>
        <begin position="124"/>
        <end position="145"/>
    </location>
</feature>
<sequence>MSTTSLSTADTPEAPVPPSVAPTAAQLTAAAATAAESTAATATAAAPLAHTPWLASSATFALLKAGPFRFGFVATLGVLLALVLGSAISSVSHALTLIFLALFISLGLYPMVRKLESWRLSRTQSVLVVTLGFVVLVALLLWIIVPIISEQASSLITQLPSGLDQIEDQAWFIDFNEAVGGALTPLLHSLQAAVTDPAVWLAVSGGALRVGANILSGTVGVVFVVVLTLYFVASLEGMKQALYTLVPKSRRAGFSELAEQIFESVGKYLSGMFILAVINALFTFVLLTALGVRYAPILAALALPITLIPLVGSVISTAIIVTVSLFTSPTTALFALIGMIVYMQIEAYVLTPKIVGKAINIPASLVLIGALIGGTLLGLLGALIACPFMASMLLIIKKVVAPAQEAR</sequence>
<comment type="caution">
    <text evidence="9">The sequence shown here is derived from an EMBL/GenBank/DDBJ whole genome shotgun (WGS) entry which is preliminary data.</text>
</comment>
<dbReference type="InterPro" id="IPR002549">
    <property type="entry name" value="AI-2E-like"/>
</dbReference>
<evidence type="ECO:0000256" key="6">
    <source>
        <dbReference type="ARBA" id="ARBA00022989"/>
    </source>
</evidence>
<evidence type="ECO:0000256" key="7">
    <source>
        <dbReference type="ARBA" id="ARBA00023136"/>
    </source>
</evidence>
<dbReference type="Proteomes" id="UP001501803">
    <property type="component" value="Unassembled WGS sequence"/>
</dbReference>
<comment type="subcellular location">
    <subcellularLocation>
        <location evidence="1">Cell membrane</location>
        <topology evidence="1">Multi-pass membrane protein</topology>
    </subcellularLocation>
</comment>
<evidence type="ECO:0000256" key="4">
    <source>
        <dbReference type="ARBA" id="ARBA00022475"/>
    </source>
</evidence>
<keyword evidence="3" id="KW-0813">Transport</keyword>
<reference evidence="10" key="1">
    <citation type="journal article" date="2019" name="Int. J. Syst. Evol. Microbiol.">
        <title>The Global Catalogue of Microorganisms (GCM) 10K type strain sequencing project: providing services to taxonomists for standard genome sequencing and annotation.</title>
        <authorList>
            <consortium name="The Broad Institute Genomics Platform"/>
            <consortium name="The Broad Institute Genome Sequencing Center for Infectious Disease"/>
            <person name="Wu L."/>
            <person name="Ma J."/>
        </authorList>
    </citation>
    <scope>NUCLEOTIDE SEQUENCE [LARGE SCALE GENOMIC DNA]</scope>
    <source>
        <strain evidence="10">JCM 17021</strain>
    </source>
</reference>
<feature type="transmembrane region" description="Helical" evidence="8">
    <location>
        <begin position="297"/>
        <end position="326"/>
    </location>
</feature>
<evidence type="ECO:0000256" key="2">
    <source>
        <dbReference type="ARBA" id="ARBA00009773"/>
    </source>
</evidence>
<feature type="transmembrane region" description="Helical" evidence="8">
    <location>
        <begin position="210"/>
        <end position="233"/>
    </location>
</feature>
<organism evidence="9 10">
    <name type="scientific">Leifsonia kafniensis</name>
    <dbReference type="NCBI Taxonomy" id="475957"/>
    <lineage>
        <taxon>Bacteria</taxon>
        <taxon>Bacillati</taxon>
        <taxon>Actinomycetota</taxon>
        <taxon>Actinomycetes</taxon>
        <taxon>Micrococcales</taxon>
        <taxon>Microbacteriaceae</taxon>
        <taxon>Leifsonia</taxon>
    </lineage>
</organism>
<gene>
    <name evidence="9" type="ORF">GCM10022381_00300</name>
</gene>
<feature type="transmembrane region" description="Helical" evidence="8">
    <location>
        <begin position="70"/>
        <end position="88"/>
    </location>
</feature>
<keyword evidence="7 8" id="KW-0472">Membrane</keyword>
<feature type="transmembrane region" description="Helical" evidence="8">
    <location>
        <begin position="333"/>
        <end position="351"/>
    </location>
</feature>
<keyword evidence="4" id="KW-1003">Cell membrane</keyword>
<evidence type="ECO:0000313" key="9">
    <source>
        <dbReference type="EMBL" id="GAA3859527.1"/>
    </source>
</evidence>
<dbReference type="PANTHER" id="PTHR21716">
    <property type="entry name" value="TRANSMEMBRANE PROTEIN"/>
    <property type="match status" value="1"/>
</dbReference>
<keyword evidence="6 8" id="KW-1133">Transmembrane helix</keyword>
<evidence type="ECO:0000256" key="5">
    <source>
        <dbReference type="ARBA" id="ARBA00022692"/>
    </source>
</evidence>
<evidence type="ECO:0000256" key="3">
    <source>
        <dbReference type="ARBA" id="ARBA00022448"/>
    </source>
</evidence>
<dbReference type="RefSeq" id="WP_345061100.1">
    <property type="nucleotide sequence ID" value="NZ_BAABCN010000001.1"/>
</dbReference>
<name>A0ABP7K0X0_9MICO</name>
<accession>A0ABP7K0X0</accession>
<dbReference type="EMBL" id="BAABCN010000001">
    <property type="protein sequence ID" value="GAA3859527.1"/>
    <property type="molecule type" value="Genomic_DNA"/>
</dbReference>
<dbReference type="Pfam" id="PF01594">
    <property type="entry name" value="AI-2E_transport"/>
    <property type="match status" value="1"/>
</dbReference>
<protein>
    <submittedName>
        <fullName evidence="9">AI-2E family transporter</fullName>
    </submittedName>
</protein>
<feature type="transmembrane region" description="Helical" evidence="8">
    <location>
        <begin position="363"/>
        <end position="388"/>
    </location>
</feature>
<evidence type="ECO:0000256" key="1">
    <source>
        <dbReference type="ARBA" id="ARBA00004651"/>
    </source>
</evidence>